<organism evidence="2 3">
    <name type="scientific">Rasamsonia emersonii (strain ATCC 16479 / CBS 393.64 / IMI 116815)</name>
    <dbReference type="NCBI Taxonomy" id="1408163"/>
    <lineage>
        <taxon>Eukaryota</taxon>
        <taxon>Fungi</taxon>
        <taxon>Dikarya</taxon>
        <taxon>Ascomycota</taxon>
        <taxon>Pezizomycotina</taxon>
        <taxon>Eurotiomycetes</taxon>
        <taxon>Eurotiomycetidae</taxon>
        <taxon>Eurotiales</taxon>
        <taxon>Trichocomaceae</taxon>
        <taxon>Rasamsonia</taxon>
    </lineage>
</organism>
<protein>
    <submittedName>
        <fullName evidence="2">Uncharacterized protein</fullName>
    </submittedName>
</protein>
<dbReference type="GeneID" id="25313258"/>
<feature type="compositionally biased region" description="Polar residues" evidence="1">
    <location>
        <begin position="70"/>
        <end position="81"/>
    </location>
</feature>
<feature type="region of interest" description="Disordered" evidence="1">
    <location>
        <begin position="207"/>
        <end position="248"/>
    </location>
</feature>
<evidence type="ECO:0000256" key="1">
    <source>
        <dbReference type="SAM" id="MobiDB-lite"/>
    </source>
</evidence>
<comment type="caution">
    <text evidence="2">The sequence shown here is derived from an EMBL/GenBank/DDBJ whole genome shotgun (WGS) entry which is preliminary data.</text>
</comment>
<dbReference type="EMBL" id="LASV01000809">
    <property type="protein sequence ID" value="KKA16225.1"/>
    <property type="molecule type" value="Genomic_DNA"/>
</dbReference>
<dbReference type="RefSeq" id="XP_013322837.1">
    <property type="nucleotide sequence ID" value="XM_013467383.1"/>
</dbReference>
<feature type="compositionally biased region" description="Basic and acidic residues" evidence="1">
    <location>
        <begin position="231"/>
        <end position="248"/>
    </location>
</feature>
<reference evidence="2 3" key="1">
    <citation type="submission" date="2015-04" db="EMBL/GenBank/DDBJ databases">
        <authorList>
            <person name="Heijne W.H."/>
            <person name="Fedorova N.D."/>
            <person name="Nierman W.C."/>
            <person name="Vollebregt A.W."/>
            <person name="Zhao Z."/>
            <person name="Wu L."/>
            <person name="Kumar M."/>
            <person name="Stam H."/>
            <person name="van den Berg M.A."/>
            <person name="Pel H.J."/>
        </authorList>
    </citation>
    <scope>NUCLEOTIDE SEQUENCE [LARGE SCALE GENOMIC DNA]</scope>
    <source>
        <strain evidence="2 3">CBS 393.64</strain>
    </source>
</reference>
<dbReference type="AlphaFoldDB" id="A0A0F4YDN9"/>
<feature type="region of interest" description="Disordered" evidence="1">
    <location>
        <begin position="62"/>
        <end position="81"/>
    </location>
</feature>
<sequence>MAIKRITASSDDDDPEMRRLLYRARFKSLVRRFLAKAQARNSLPQLLRKGALPAWRIAPAGRERRASPAMPSQPSRPQLASPTASLASSRWFDCSVGTVVDLGCPFVSRWHPSYELRHSRQSRNPPLVSCTVHLQLQGQHPWPLGLLTADRQMPASKLSVACRLVETLAAALQFPPASSSMNGARSRASPSVAQPMHVMPRLCSSHAATSDAATYRTKGKRGKILQITQDNQEHDKNTREERRREKQK</sequence>
<evidence type="ECO:0000313" key="2">
    <source>
        <dbReference type="EMBL" id="KKA16225.1"/>
    </source>
</evidence>
<dbReference type="Proteomes" id="UP000053958">
    <property type="component" value="Unassembled WGS sequence"/>
</dbReference>
<name>A0A0F4YDN9_RASE3</name>
<proteinExistence type="predicted"/>
<gene>
    <name evidence="2" type="ORF">T310_10190</name>
</gene>
<evidence type="ECO:0000313" key="3">
    <source>
        <dbReference type="Proteomes" id="UP000053958"/>
    </source>
</evidence>
<accession>A0A0F4YDN9</accession>
<keyword evidence="3" id="KW-1185">Reference proteome</keyword>